<comment type="catalytic activity">
    <reaction evidence="1 7 8">
        <text>Thiol-dependent hydrolysis of ester, thioester, amide, peptide and isopeptide bonds formed by the C-terminal Gly of ubiquitin (a 76-residue protein attached to proteins as an intracellular targeting signal).</text>
        <dbReference type="EC" id="3.4.19.12"/>
    </reaction>
</comment>
<evidence type="ECO:0000256" key="2">
    <source>
        <dbReference type="ARBA" id="ARBA00009326"/>
    </source>
</evidence>
<dbReference type="GO" id="GO:0016579">
    <property type="term" value="P:protein deubiquitination"/>
    <property type="evidence" value="ECO:0007669"/>
    <property type="project" value="TreeGrafter"/>
</dbReference>
<evidence type="ECO:0000256" key="4">
    <source>
        <dbReference type="ARBA" id="ARBA00022786"/>
    </source>
</evidence>
<reference evidence="10 11" key="1">
    <citation type="journal article" date="2014" name="PLoS Genet.">
        <title>Analysis of the Phlebiopsis gigantea genome, transcriptome and secretome provides insight into its pioneer colonization strategies of wood.</title>
        <authorList>
            <person name="Hori C."/>
            <person name="Ishida T."/>
            <person name="Igarashi K."/>
            <person name="Samejima M."/>
            <person name="Suzuki H."/>
            <person name="Master E."/>
            <person name="Ferreira P."/>
            <person name="Ruiz-Duenas F.J."/>
            <person name="Held B."/>
            <person name="Canessa P."/>
            <person name="Larrondo L.F."/>
            <person name="Schmoll M."/>
            <person name="Druzhinina I.S."/>
            <person name="Kubicek C.P."/>
            <person name="Gaskell J.A."/>
            <person name="Kersten P."/>
            <person name="St John F."/>
            <person name="Glasner J."/>
            <person name="Sabat G."/>
            <person name="Splinter BonDurant S."/>
            <person name="Syed K."/>
            <person name="Yadav J."/>
            <person name="Mgbeahuruike A.C."/>
            <person name="Kovalchuk A."/>
            <person name="Asiegbu F.O."/>
            <person name="Lackner G."/>
            <person name="Hoffmeister D."/>
            <person name="Rencoret J."/>
            <person name="Gutierrez A."/>
            <person name="Sun H."/>
            <person name="Lindquist E."/>
            <person name="Barry K."/>
            <person name="Riley R."/>
            <person name="Grigoriev I.V."/>
            <person name="Henrissat B."/>
            <person name="Kues U."/>
            <person name="Berka R.M."/>
            <person name="Martinez A.T."/>
            <person name="Covert S.F."/>
            <person name="Blanchette R.A."/>
            <person name="Cullen D."/>
        </authorList>
    </citation>
    <scope>NUCLEOTIDE SEQUENCE [LARGE SCALE GENOMIC DNA]</scope>
    <source>
        <strain evidence="10 11">11061_1 CR5-6</strain>
    </source>
</reference>
<protein>
    <recommendedName>
        <fullName evidence="8">Ubiquitin carboxyl-terminal hydrolase</fullName>
        <ecNumber evidence="8">3.4.19.12</ecNumber>
    </recommendedName>
</protein>
<dbReference type="PRINTS" id="PR00707">
    <property type="entry name" value="UBCTHYDRLASE"/>
</dbReference>
<dbReference type="EC" id="3.4.19.12" evidence="8"/>
<evidence type="ECO:0000256" key="1">
    <source>
        <dbReference type="ARBA" id="ARBA00000707"/>
    </source>
</evidence>
<dbReference type="Proteomes" id="UP000053257">
    <property type="component" value="Unassembled WGS sequence"/>
</dbReference>
<dbReference type="InterPro" id="IPR001578">
    <property type="entry name" value="Peptidase_C12_UCH"/>
</dbReference>
<dbReference type="AlphaFoldDB" id="A0A0C3S876"/>
<proteinExistence type="inferred from homology"/>
<dbReference type="GO" id="GO:0005737">
    <property type="term" value="C:cytoplasm"/>
    <property type="evidence" value="ECO:0007669"/>
    <property type="project" value="TreeGrafter"/>
</dbReference>
<dbReference type="MEROPS" id="C12.002"/>
<dbReference type="CDD" id="cd09616">
    <property type="entry name" value="Peptidase_C12_UCH_L1_L3"/>
    <property type="match status" value="1"/>
</dbReference>
<feature type="active site" description="Proton donor" evidence="7">
    <location>
        <position position="181"/>
    </location>
</feature>
<evidence type="ECO:0000259" key="9">
    <source>
        <dbReference type="PROSITE" id="PS52048"/>
    </source>
</evidence>
<dbReference type="InterPro" id="IPR036959">
    <property type="entry name" value="Peptidase_C12_UCH_sf"/>
</dbReference>
<feature type="site" description="Important for enzyme activity" evidence="7">
    <location>
        <position position="198"/>
    </location>
</feature>
<dbReference type="PANTHER" id="PTHR10589:SF17">
    <property type="entry name" value="UBIQUITIN CARBOXYL-TERMINAL HYDROLASE"/>
    <property type="match status" value="1"/>
</dbReference>
<evidence type="ECO:0000313" key="10">
    <source>
        <dbReference type="EMBL" id="KIP12846.1"/>
    </source>
</evidence>
<evidence type="ECO:0000256" key="5">
    <source>
        <dbReference type="ARBA" id="ARBA00022801"/>
    </source>
</evidence>
<keyword evidence="6 7" id="KW-0788">Thiol protease</keyword>
<name>A0A0C3S876_PHLG1</name>
<evidence type="ECO:0000256" key="3">
    <source>
        <dbReference type="ARBA" id="ARBA00022670"/>
    </source>
</evidence>
<evidence type="ECO:0000256" key="7">
    <source>
        <dbReference type="PROSITE-ProRule" id="PRU01393"/>
    </source>
</evidence>
<feature type="active site" description="Nucleophile" evidence="7">
    <location>
        <position position="106"/>
    </location>
</feature>
<dbReference type="PROSITE" id="PS52048">
    <property type="entry name" value="UCH_DOMAIN"/>
    <property type="match status" value="1"/>
</dbReference>
<evidence type="ECO:0000313" key="11">
    <source>
        <dbReference type="Proteomes" id="UP000053257"/>
    </source>
</evidence>
<dbReference type="OrthoDB" id="427186at2759"/>
<dbReference type="Gene3D" id="3.40.532.10">
    <property type="entry name" value="Peptidase C12, ubiquitin carboxyl-terminal hydrolase"/>
    <property type="match status" value="1"/>
</dbReference>
<keyword evidence="4 7" id="KW-0833">Ubl conjugation pathway</keyword>
<dbReference type="GO" id="GO:0006511">
    <property type="term" value="P:ubiquitin-dependent protein catabolic process"/>
    <property type="evidence" value="ECO:0007669"/>
    <property type="project" value="UniProtKB-UniRule"/>
</dbReference>
<evidence type="ECO:0000256" key="6">
    <source>
        <dbReference type="ARBA" id="ARBA00022807"/>
    </source>
</evidence>
<evidence type="ECO:0000256" key="8">
    <source>
        <dbReference type="RuleBase" id="RU361215"/>
    </source>
</evidence>
<dbReference type="Pfam" id="PF01088">
    <property type="entry name" value="Peptidase_C12"/>
    <property type="match status" value="1"/>
</dbReference>
<keyword evidence="3 7" id="KW-0645">Protease</keyword>
<gene>
    <name evidence="10" type="ORF">PHLGIDRAFT_17540</name>
</gene>
<accession>A0A0C3S876</accession>
<dbReference type="InterPro" id="IPR038765">
    <property type="entry name" value="Papain-like_cys_pep_sf"/>
</dbReference>
<dbReference type="STRING" id="745531.A0A0C3S876"/>
<dbReference type="EMBL" id="KN840438">
    <property type="protein sequence ID" value="KIP12846.1"/>
    <property type="molecule type" value="Genomic_DNA"/>
</dbReference>
<dbReference type="PANTHER" id="PTHR10589">
    <property type="entry name" value="UBIQUITIN CARBOXYL-TERMINAL HYDROLASE"/>
    <property type="match status" value="1"/>
</dbReference>
<feature type="site" description="Transition state stabilizer" evidence="7">
    <location>
        <position position="100"/>
    </location>
</feature>
<dbReference type="GO" id="GO:0004843">
    <property type="term" value="F:cysteine-type deubiquitinase activity"/>
    <property type="evidence" value="ECO:0007669"/>
    <property type="project" value="UniProtKB-UniRule"/>
</dbReference>
<dbReference type="SUPFAM" id="SSF54001">
    <property type="entry name" value="Cysteine proteinases"/>
    <property type="match status" value="1"/>
</dbReference>
<feature type="domain" description="UCH catalytic" evidence="9">
    <location>
        <begin position="14"/>
        <end position="247"/>
    </location>
</feature>
<organism evidence="10 11">
    <name type="scientific">Phlebiopsis gigantea (strain 11061_1 CR5-6)</name>
    <name type="common">White-rot fungus</name>
    <name type="synonym">Peniophora gigantea</name>
    <dbReference type="NCBI Taxonomy" id="745531"/>
    <lineage>
        <taxon>Eukaryota</taxon>
        <taxon>Fungi</taxon>
        <taxon>Dikarya</taxon>
        <taxon>Basidiomycota</taxon>
        <taxon>Agaricomycotina</taxon>
        <taxon>Agaricomycetes</taxon>
        <taxon>Polyporales</taxon>
        <taxon>Phanerochaetaceae</taxon>
        <taxon>Phlebiopsis</taxon>
    </lineage>
</organism>
<keyword evidence="5 7" id="KW-0378">Hydrolase</keyword>
<dbReference type="FunFam" id="3.40.532.10:FF:000006">
    <property type="entry name" value="Ubiquitin carboxyl-terminal hydrolase"/>
    <property type="match status" value="1"/>
</dbReference>
<comment type="similarity">
    <text evidence="2 7 8">Belongs to the peptidase C12 family.</text>
</comment>
<keyword evidence="11" id="KW-1185">Reference proteome</keyword>
<dbReference type="HOGENOM" id="CLU_054406_0_2_1"/>
<sequence>MPSTVKNGKFYRQTFFPLEANPVVFNEVMQGLGVASSLTFVDVLSIDDPDVLAWVPRPALALVMVCPDSPAYKAKRRELDSQKGEYTGKGGEEPAIWWRQTIYNACGLYGLLHAVTNDPARRYIQKGSILDGLLERGILLAPEERALVLEGSPELEKIHTAAALKGDTAPPEHEDDEVDGHYICFVRSQKDGHVYLLDGDRKGPLDLGIALKEGEDMLSEGALEAVRSQIRLEDGANVNFNLMALVEAQD</sequence>